<dbReference type="InterPro" id="IPR054903">
    <property type="entry name" value="sulf_resp_HmcE"/>
</dbReference>
<protein>
    <submittedName>
        <fullName evidence="2">Nitrate reductase gamma subunit</fullName>
    </submittedName>
</protein>
<keyword evidence="1" id="KW-1133">Transmembrane helix</keyword>
<evidence type="ECO:0000313" key="3">
    <source>
        <dbReference type="Proteomes" id="UP000189733"/>
    </source>
</evidence>
<dbReference type="STRING" id="1121442.SAMN02745702_00249"/>
<feature type="transmembrane region" description="Helical" evidence="1">
    <location>
        <begin position="118"/>
        <end position="136"/>
    </location>
</feature>
<feature type="transmembrane region" description="Helical" evidence="1">
    <location>
        <begin position="180"/>
        <end position="202"/>
    </location>
</feature>
<keyword evidence="3" id="KW-1185">Reference proteome</keyword>
<dbReference type="Proteomes" id="UP000189733">
    <property type="component" value="Unassembled WGS sequence"/>
</dbReference>
<keyword evidence="1" id="KW-0472">Membrane</keyword>
<feature type="transmembrane region" description="Helical" evidence="1">
    <location>
        <begin position="75"/>
        <end position="98"/>
    </location>
</feature>
<evidence type="ECO:0000313" key="2">
    <source>
        <dbReference type="EMBL" id="SKA63999.1"/>
    </source>
</evidence>
<dbReference type="AlphaFoldDB" id="A0A1T4VGA9"/>
<dbReference type="NCBIfam" id="NF045716">
    <property type="entry name" value="sulf_resp_HmcE"/>
    <property type="match status" value="1"/>
</dbReference>
<accession>A0A1T4VGA9</accession>
<dbReference type="EMBL" id="FUYA01000001">
    <property type="protein sequence ID" value="SKA63999.1"/>
    <property type="molecule type" value="Genomic_DNA"/>
</dbReference>
<dbReference type="InterPro" id="IPR036197">
    <property type="entry name" value="NarG-like_sf"/>
</dbReference>
<organism evidence="2 3">
    <name type="scientific">Desulfobaculum bizertense DSM 18034</name>
    <dbReference type="NCBI Taxonomy" id="1121442"/>
    <lineage>
        <taxon>Bacteria</taxon>
        <taxon>Pseudomonadati</taxon>
        <taxon>Thermodesulfobacteriota</taxon>
        <taxon>Desulfovibrionia</taxon>
        <taxon>Desulfovibrionales</taxon>
        <taxon>Desulfovibrionaceae</taxon>
        <taxon>Desulfobaculum</taxon>
    </lineage>
</organism>
<dbReference type="SUPFAM" id="SSF103501">
    <property type="entry name" value="Respiratory nitrate reductase 1 gamma chain"/>
    <property type="match status" value="1"/>
</dbReference>
<sequence length="225" mass="25860">MYEFLTGPMMWITFTVLIVGCLYRVIWYFKGLDWKVDRVAYRAHMGLGLRWAWKSIYHWLLPFGTFGWRRKPGMMALFFIFHIGIVCVPLFLEAHAVIVTQKLGISWPSMPGWLADGLTIAMLGAGIMLILRRIALAEVRILSTFTDYLVLFITMAPFVTGILCRMHVPGYENWLLAHLIFGHLMLLAIPFTKLSHVVLFFCSRAQLGMDFGIKRGGERGRGQVW</sequence>
<proteinExistence type="predicted"/>
<feature type="transmembrane region" description="Helical" evidence="1">
    <location>
        <begin position="148"/>
        <end position="168"/>
    </location>
</feature>
<keyword evidence="1" id="KW-0812">Transmembrane</keyword>
<reference evidence="2 3" key="1">
    <citation type="submission" date="2017-02" db="EMBL/GenBank/DDBJ databases">
        <authorList>
            <person name="Peterson S.W."/>
        </authorList>
    </citation>
    <scope>NUCLEOTIDE SEQUENCE [LARGE SCALE GENOMIC DNA]</scope>
    <source>
        <strain evidence="2 3">DSM 18034</strain>
    </source>
</reference>
<evidence type="ECO:0000256" key="1">
    <source>
        <dbReference type="SAM" id="Phobius"/>
    </source>
</evidence>
<name>A0A1T4VGA9_9BACT</name>
<dbReference type="Gene3D" id="1.20.950.20">
    <property type="entry name" value="Transmembrane di-heme cytochromes, Chain C"/>
    <property type="match status" value="1"/>
</dbReference>
<feature type="transmembrane region" description="Helical" evidence="1">
    <location>
        <begin position="9"/>
        <end position="29"/>
    </location>
</feature>
<dbReference type="OrthoDB" id="5450521at2"/>
<dbReference type="RefSeq" id="WP_078683569.1">
    <property type="nucleotide sequence ID" value="NZ_FUYA01000001.1"/>
</dbReference>
<gene>
    <name evidence="2" type="ORF">SAMN02745702_00249</name>
</gene>